<evidence type="ECO:0000259" key="2">
    <source>
        <dbReference type="Pfam" id="PF20239"/>
    </source>
</evidence>
<dbReference type="SUPFAM" id="SSF88946">
    <property type="entry name" value="Sigma2 domain of RNA polymerase sigma factors"/>
    <property type="match status" value="1"/>
</dbReference>
<dbReference type="SUPFAM" id="SSF48452">
    <property type="entry name" value="TPR-like"/>
    <property type="match status" value="1"/>
</dbReference>
<dbReference type="Pfam" id="PF20239">
    <property type="entry name" value="DUF6596"/>
    <property type="match status" value="1"/>
</dbReference>
<name>A0AAV2VPH9_9VIBR</name>
<dbReference type="PANTHER" id="PTHR47756:SF2">
    <property type="entry name" value="BLL6612 PROTEIN"/>
    <property type="match status" value="1"/>
</dbReference>
<dbReference type="InterPro" id="IPR011990">
    <property type="entry name" value="TPR-like_helical_dom_sf"/>
</dbReference>
<accession>A0AAV2VPH9</accession>
<protein>
    <submittedName>
        <fullName evidence="3">RNA polymerase sigma-70 factor</fullName>
    </submittedName>
</protein>
<gene>
    <name evidence="3" type="ORF">VIBNISOn1_1810040</name>
</gene>
<dbReference type="InterPro" id="IPR046531">
    <property type="entry name" value="DUF6596"/>
</dbReference>
<evidence type="ECO:0000313" key="3">
    <source>
        <dbReference type="EMBL" id="CCO46581.1"/>
    </source>
</evidence>
<dbReference type="EMBL" id="CAOF01000092">
    <property type="protein sequence ID" value="CCO46581.1"/>
    <property type="molecule type" value="Genomic_DNA"/>
</dbReference>
<dbReference type="GO" id="GO:0003700">
    <property type="term" value="F:DNA-binding transcription factor activity"/>
    <property type="evidence" value="ECO:0007669"/>
    <property type="project" value="InterPro"/>
</dbReference>
<evidence type="ECO:0000313" key="4">
    <source>
        <dbReference type="Proteomes" id="UP000018211"/>
    </source>
</evidence>
<evidence type="ECO:0000259" key="1">
    <source>
        <dbReference type="Pfam" id="PF04542"/>
    </source>
</evidence>
<organism evidence="3 4">
    <name type="scientific">Vibrio nigripulchritudo SOn1</name>
    <dbReference type="NCBI Taxonomy" id="1238450"/>
    <lineage>
        <taxon>Bacteria</taxon>
        <taxon>Pseudomonadati</taxon>
        <taxon>Pseudomonadota</taxon>
        <taxon>Gammaproteobacteria</taxon>
        <taxon>Vibrionales</taxon>
        <taxon>Vibrionaceae</taxon>
        <taxon>Vibrio</taxon>
    </lineage>
</organism>
<sequence>MSKEYRAAEMAARSSYGKLLAYLSSRTHDIALAEDALAEDALAEAFTKALSHWKENGIPNNPEAWLMTVAKNKITDRQRQLVRFPEEPEIEEEANMESDSPALPDKRLELMMVCAHPAISADLHTPLMLQTVLGIEAKVIARLFMYPPAALAKRLVRAKAKVRDSGIPFQVPDPSQLPSRCQTIYEAIYALHTYDWLDPNDTFGEEALYLADLLVSLVPDDPEAKGLAALIAFGHARRLARIHEQTLVPVEKQDMTLWDDSLSLYAQRKLKDAHALNRVGRFQIEAAIQSVHQARKSSGITDWEALSKLYPALIQFAPSVGAKVAYSVVVAKHFGYEKGLNLVLDLESEIGSGFQPLWATKAEFYRKLCQPKEAADCYQKAISLSTDTPTIRFLENQLNSIRLN</sequence>
<feature type="domain" description="RNA polymerase sigma-70 region 2" evidence="1">
    <location>
        <begin position="21"/>
        <end position="81"/>
    </location>
</feature>
<dbReference type="Pfam" id="PF04542">
    <property type="entry name" value="Sigma70_r2"/>
    <property type="match status" value="1"/>
</dbReference>
<dbReference type="Proteomes" id="UP000018211">
    <property type="component" value="Unassembled WGS sequence"/>
</dbReference>
<feature type="domain" description="DUF6596" evidence="2">
    <location>
        <begin position="180"/>
        <end position="273"/>
    </location>
</feature>
<dbReference type="InterPro" id="IPR007627">
    <property type="entry name" value="RNA_pol_sigma70_r2"/>
</dbReference>
<dbReference type="Gene3D" id="1.10.1740.10">
    <property type="match status" value="1"/>
</dbReference>
<dbReference type="GO" id="GO:0006352">
    <property type="term" value="P:DNA-templated transcription initiation"/>
    <property type="evidence" value="ECO:0007669"/>
    <property type="project" value="InterPro"/>
</dbReference>
<comment type="caution">
    <text evidence="3">The sequence shown here is derived from an EMBL/GenBank/DDBJ whole genome shotgun (WGS) entry which is preliminary data.</text>
</comment>
<reference evidence="3 4" key="1">
    <citation type="journal article" date="2013" name="ISME J.">
        <title>Comparative genomics of pathogenic lineages of Vibrio nigripulchritudo identifies virulence-associated traits.</title>
        <authorList>
            <person name="Goudenege D."/>
            <person name="Labreuche Y."/>
            <person name="Krin E."/>
            <person name="Ansquer D."/>
            <person name="Mangenot S."/>
            <person name="Calteau A."/>
            <person name="Medigue C."/>
            <person name="Mazel D."/>
            <person name="Polz M.F."/>
            <person name="Le Roux F."/>
        </authorList>
    </citation>
    <scope>NUCLEOTIDE SEQUENCE [LARGE SCALE GENOMIC DNA]</scope>
    <source>
        <strain evidence="3 4">SOn1</strain>
    </source>
</reference>
<dbReference type="AlphaFoldDB" id="A0AAV2VPH9"/>
<dbReference type="RefSeq" id="WP_022611650.1">
    <property type="nucleotide sequence ID" value="NZ_LK391965.1"/>
</dbReference>
<dbReference type="InterPro" id="IPR013325">
    <property type="entry name" value="RNA_pol_sigma_r2"/>
</dbReference>
<proteinExistence type="predicted"/>
<dbReference type="PANTHER" id="PTHR47756">
    <property type="entry name" value="BLL6612 PROTEIN-RELATED"/>
    <property type="match status" value="1"/>
</dbReference>